<evidence type="ECO:0000259" key="2">
    <source>
        <dbReference type="Pfam" id="PF18160"/>
    </source>
</evidence>
<name>A0ABV8VSQ6_9BACI</name>
<keyword evidence="4" id="KW-1185">Reference proteome</keyword>
<evidence type="ECO:0000313" key="4">
    <source>
        <dbReference type="Proteomes" id="UP001595880"/>
    </source>
</evidence>
<proteinExistence type="predicted"/>
<organism evidence="3 4">
    <name type="scientific">Gracilibacillus marinus</name>
    <dbReference type="NCBI Taxonomy" id="630535"/>
    <lineage>
        <taxon>Bacteria</taxon>
        <taxon>Bacillati</taxon>
        <taxon>Bacillota</taxon>
        <taxon>Bacilli</taxon>
        <taxon>Bacillales</taxon>
        <taxon>Bacillaceae</taxon>
        <taxon>Gracilibacillus</taxon>
    </lineage>
</organism>
<keyword evidence="1" id="KW-1133">Transmembrane helix</keyword>
<gene>
    <name evidence="3" type="ORF">ACFOZ1_06740</name>
</gene>
<dbReference type="Pfam" id="PF18160">
    <property type="entry name" value="SLATT_5"/>
    <property type="match status" value="1"/>
</dbReference>
<keyword evidence="1" id="KW-0812">Transmembrane</keyword>
<feature type="transmembrane region" description="Helical" evidence="1">
    <location>
        <begin position="186"/>
        <end position="206"/>
    </location>
</feature>
<dbReference type="NCBIfam" id="NF033631">
    <property type="entry name" value="SLATT_5"/>
    <property type="match status" value="1"/>
</dbReference>
<dbReference type="InterPro" id="IPR041115">
    <property type="entry name" value="SLATT_5"/>
</dbReference>
<dbReference type="RefSeq" id="WP_390197451.1">
    <property type="nucleotide sequence ID" value="NZ_JBHSDV010000001.1"/>
</dbReference>
<feature type="transmembrane region" description="Helical" evidence="1">
    <location>
        <begin position="86"/>
        <end position="103"/>
    </location>
</feature>
<evidence type="ECO:0000256" key="1">
    <source>
        <dbReference type="SAM" id="Phobius"/>
    </source>
</evidence>
<protein>
    <submittedName>
        <fullName evidence="3">SLATT domain-containing protein</fullName>
    </submittedName>
</protein>
<comment type="caution">
    <text evidence="3">The sequence shown here is derived from an EMBL/GenBank/DDBJ whole genome shotgun (WGS) entry which is preliminary data.</text>
</comment>
<dbReference type="EMBL" id="JBHSDV010000001">
    <property type="protein sequence ID" value="MFC4387509.1"/>
    <property type="molecule type" value="Genomic_DNA"/>
</dbReference>
<feature type="domain" description="SMODS and SLOG-associating 2TM effector" evidence="2">
    <location>
        <begin position="28"/>
        <end position="204"/>
    </location>
</feature>
<reference evidence="4" key="1">
    <citation type="journal article" date="2019" name="Int. J. Syst. Evol. Microbiol.">
        <title>The Global Catalogue of Microorganisms (GCM) 10K type strain sequencing project: providing services to taxonomists for standard genome sequencing and annotation.</title>
        <authorList>
            <consortium name="The Broad Institute Genomics Platform"/>
            <consortium name="The Broad Institute Genome Sequencing Center for Infectious Disease"/>
            <person name="Wu L."/>
            <person name="Ma J."/>
        </authorList>
    </citation>
    <scope>NUCLEOTIDE SEQUENCE [LARGE SCALE GENOMIC DNA]</scope>
    <source>
        <strain evidence="4">KACC 14058</strain>
    </source>
</reference>
<dbReference type="Proteomes" id="UP001595880">
    <property type="component" value="Unassembled WGS sequence"/>
</dbReference>
<sequence>MSESVEHQEKIDNNNEQKKSELDEQFVFLIKRIKKVRGSRIEASKRLRKKHNYLEKVSYFYSLILLILSVWYLNQDGGLEETSTKMLLILSLSLTFFTMFLNIKNYKERAGNFESNFQQLDVLLNKMDRDKINNKINVDMLKQYHREYEKMIIGKENHLNIDYYNSSEKRKILHIKEILNYRIKEIIVNVLIAIYPIVLFIIILLYERVLNLFN</sequence>
<evidence type="ECO:0000313" key="3">
    <source>
        <dbReference type="EMBL" id="MFC4387509.1"/>
    </source>
</evidence>
<accession>A0ABV8VSQ6</accession>
<feature type="transmembrane region" description="Helical" evidence="1">
    <location>
        <begin position="57"/>
        <end position="74"/>
    </location>
</feature>
<keyword evidence="1" id="KW-0472">Membrane</keyword>